<accession>A0AAV4WKJ4</accession>
<gene>
    <name evidence="1" type="ORF">CEXT_198881</name>
</gene>
<dbReference type="AlphaFoldDB" id="A0AAV4WKJ4"/>
<dbReference type="EMBL" id="BPLR01016346">
    <property type="protein sequence ID" value="GIY83162.1"/>
    <property type="molecule type" value="Genomic_DNA"/>
</dbReference>
<sequence length="131" mass="15364">MNFELGGFGVWFWVSAKRSRNNYHVYNQGWTRNYLVYTQGKSDDGNVPIEEKRSEANLKFYFENERDKSKLEFPTVGVKEAGRVEIIIPWHESLYKNRPKCDCGDVLNFVSSICMSSTAWWNMSNFEQSNL</sequence>
<protein>
    <submittedName>
        <fullName evidence="1">Uncharacterized protein</fullName>
    </submittedName>
</protein>
<name>A0AAV4WKJ4_CAEEX</name>
<organism evidence="1 2">
    <name type="scientific">Caerostris extrusa</name>
    <name type="common">Bark spider</name>
    <name type="synonym">Caerostris bankana</name>
    <dbReference type="NCBI Taxonomy" id="172846"/>
    <lineage>
        <taxon>Eukaryota</taxon>
        <taxon>Metazoa</taxon>
        <taxon>Ecdysozoa</taxon>
        <taxon>Arthropoda</taxon>
        <taxon>Chelicerata</taxon>
        <taxon>Arachnida</taxon>
        <taxon>Araneae</taxon>
        <taxon>Araneomorphae</taxon>
        <taxon>Entelegynae</taxon>
        <taxon>Araneoidea</taxon>
        <taxon>Araneidae</taxon>
        <taxon>Caerostris</taxon>
    </lineage>
</organism>
<comment type="caution">
    <text evidence="1">The sequence shown here is derived from an EMBL/GenBank/DDBJ whole genome shotgun (WGS) entry which is preliminary data.</text>
</comment>
<evidence type="ECO:0000313" key="2">
    <source>
        <dbReference type="Proteomes" id="UP001054945"/>
    </source>
</evidence>
<keyword evidence="2" id="KW-1185">Reference proteome</keyword>
<reference evidence="1 2" key="1">
    <citation type="submission" date="2021-06" db="EMBL/GenBank/DDBJ databases">
        <title>Caerostris extrusa draft genome.</title>
        <authorList>
            <person name="Kono N."/>
            <person name="Arakawa K."/>
        </authorList>
    </citation>
    <scope>NUCLEOTIDE SEQUENCE [LARGE SCALE GENOMIC DNA]</scope>
</reference>
<evidence type="ECO:0000313" key="1">
    <source>
        <dbReference type="EMBL" id="GIY83162.1"/>
    </source>
</evidence>
<dbReference type="Proteomes" id="UP001054945">
    <property type="component" value="Unassembled WGS sequence"/>
</dbReference>
<proteinExistence type="predicted"/>